<evidence type="ECO:0000256" key="3">
    <source>
        <dbReference type="ARBA" id="ARBA00022475"/>
    </source>
</evidence>
<feature type="compositionally biased region" description="Basic residues" evidence="9">
    <location>
        <begin position="114"/>
        <end position="128"/>
    </location>
</feature>
<feature type="region of interest" description="Disordered" evidence="9">
    <location>
        <begin position="1"/>
        <end position="196"/>
    </location>
</feature>
<feature type="transmembrane region" description="Helical" evidence="10">
    <location>
        <begin position="269"/>
        <end position="292"/>
    </location>
</feature>
<comment type="caution">
    <text evidence="11">The sequence shown here is derived from an EMBL/GenBank/DDBJ whole genome shotgun (WGS) entry which is preliminary data.</text>
</comment>
<sequence>MGGVDRGARRRAVGLRRPRPALERARHDRAARRVRRRGRRAARAERRVPRRVGRGGGAPPVGRRPLRAGRRAPARAARRARGAGPGAREALRPRRRRRVRGALRAGQRAPAPRPPRRARGPRRARPRGPRLLGRGGRRRGAPAARRRRGAPRGRDPLRVGGPRGGSARGPVDRSPGGARARPDPLPLRGAGRPRDRHAGPVAAVLVRGGARGRQAVAGALPAGARRREAARVSGVEIALTLLVAGLAALDATPVGQTLVSQPLVTAAALGAVWGDMGTALAVGAVLQVLAASTLPVGARTPEDYASGGVVGAALALALAAREPFPMARDAAALLGCLGGMVAATLGVPIVKWQRRRNEGLARWAEAALRAGDAGALASAHRAAVVLAFAAGVTYAAVSLAVLLPATAPLVGGASLKLSRAWALAQPLWIGLGLAQLLHAFVQRRLTRAAVFAAALLVGWLTRIVGMP</sequence>
<dbReference type="GO" id="GO:0009401">
    <property type="term" value="P:phosphoenolpyruvate-dependent sugar phosphotransferase system"/>
    <property type="evidence" value="ECO:0007669"/>
    <property type="project" value="UniProtKB-KW"/>
</dbReference>
<keyword evidence="6 10" id="KW-0812">Transmembrane</keyword>
<keyword evidence="5" id="KW-0598">Phosphotransferase system</keyword>
<dbReference type="EMBL" id="DSQF01000003">
    <property type="protein sequence ID" value="HGZ42101.1"/>
    <property type="molecule type" value="Genomic_DNA"/>
</dbReference>
<evidence type="ECO:0000256" key="9">
    <source>
        <dbReference type="SAM" id="MobiDB-lite"/>
    </source>
</evidence>
<protein>
    <recommendedName>
        <fullName evidence="12">PTS sugar transporter subunit IIC</fullName>
    </recommendedName>
</protein>
<proteinExistence type="predicted"/>
<feature type="transmembrane region" description="Helical" evidence="10">
    <location>
        <begin position="330"/>
        <end position="350"/>
    </location>
</feature>
<keyword evidence="3" id="KW-1003">Cell membrane</keyword>
<comment type="subcellular location">
    <subcellularLocation>
        <location evidence="1">Cell membrane</location>
        <topology evidence="1">Multi-pass membrane protein</topology>
    </subcellularLocation>
</comment>
<feature type="transmembrane region" description="Helical" evidence="10">
    <location>
        <begin position="304"/>
        <end position="324"/>
    </location>
</feature>
<keyword evidence="2" id="KW-0813">Transport</keyword>
<keyword evidence="8 10" id="KW-0472">Membrane</keyword>
<name>A0A832I1Q0_UNCEI</name>
<feature type="transmembrane region" description="Helical" evidence="10">
    <location>
        <begin position="448"/>
        <end position="465"/>
    </location>
</feature>
<evidence type="ECO:0000313" key="11">
    <source>
        <dbReference type="EMBL" id="HGZ42101.1"/>
    </source>
</evidence>
<evidence type="ECO:0000256" key="8">
    <source>
        <dbReference type="ARBA" id="ARBA00023136"/>
    </source>
</evidence>
<evidence type="ECO:0000256" key="4">
    <source>
        <dbReference type="ARBA" id="ARBA00022597"/>
    </source>
</evidence>
<dbReference type="InterPro" id="IPR004700">
    <property type="entry name" value="PTS_IIC_man"/>
</dbReference>
<accession>A0A832I1Q0</accession>
<evidence type="ECO:0000256" key="7">
    <source>
        <dbReference type="ARBA" id="ARBA00022989"/>
    </source>
</evidence>
<evidence type="ECO:0000256" key="6">
    <source>
        <dbReference type="ARBA" id="ARBA00022692"/>
    </source>
</evidence>
<feature type="transmembrane region" description="Helical" evidence="10">
    <location>
        <begin position="229"/>
        <end position="249"/>
    </location>
</feature>
<feature type="compositionally biased region" description="Basic residues" evidence="9">
    <location>
        <begin position="64"/>
        <end position="81"/>
    </location>
</feature>
<evidence type="ECO:0000256" key="10">
    <source>
        <dbReference type="SAM" id="Phobius"/>
    </source>
</evidence>
<gene>
    <name evidence="11" type="ORF">ENR23_01520</name>
</gene>
<reference evidence="11" key="1">
    <citation type="journal article" date="2020" name="mSystems">
        <title>Genome- and Community-Level Interaction Insights into Carbon Utilization and Element Cycling Functions of Hydrothermarchaeota in Hydrothermal Sediment.</title>
        <authorList>
            <person name="Zhou Z."/>
            <person name="Liu Y."/>
            <person name="Xu W."/>
            <person name="Pan J."/>
            <person name="Luo Z.H."/>
            <person name="Li M."/>
        </authorList>
    </citation>
    <scope>NUCLEOTIDE SEQUENCE [LARGE SCALE GENOMIC DNA]</scope>
    <source>
        <strain evidence="11">SpSt-381</strain>
    </source>
</reference>
<evidence type="ECO:0000256" key="5">
    <source>
        <dbReference type="ARBA" id="ARBA00022683"/>
    </source>
</evidence>
<evidence type="ECO:0008006" key="12">
    <source>
        <dbReference type="Google" id="ProtNLM"/>
    </source>
</evidence>
<feature type="compositionally biased region" description="Basic residues" evidence="9">
    <location>
        <begin position="135"/>
        <end position="151"/>
    </location>
</feature>
<dbReference type="Pfam" id="PF03609">
    <property type="entry name" value="EII-Sor"/>
    <property type="match status" value="1"/>
</dbReference>
<feature type="transmembrane region" description="Helical" evidence="10">
    <location>
        <begin position="382"/>
        <end position="403"/>
    </location>
</feature>
<evidence type="ECO:0000256" key="2">
    <source>
        <dbReference type="ARBA" id="ARBA00022448"/>
    </source>
</evidence>
<keyword evidence="4" id="KW-0762">Sugar transport</keyword>
<feature type="compositionally biased region" description="Basic residues" evidence="9">
    <location>
        <begin position="29"/>
        <end position="41"/>
    </location>
</feature>
<feature type="transmembrane region" description="Helical" evidence="10">
    <location>
        <begin position="423"/>
        <end position="441"/>
    </location>
</feature>
<dbReference type="AlphaFoldDB" id="A0A832I1Q0"/>
<dbReference type="GO" id="GO:0005886">
    <property type="term" value="C:plasma membrane"/>
    <property type="evidence" value="ECO:0007669"/>
    <property type="project" value="UniProtKB-SubCell"/>
</dbReference>
<feature type="compositionally biased region" description="Basic residues" evidence="9">
    <location>
        <begin position="8"/>
        <end position="19"/>
    </location>
</feature>
<organism evidence="11">
    <name type="scientific">Eiseniibacteriota bacterium</name>
    <dbReference type="NCBI Taxonomy" id="2212470"/>
    <lineage>
        <taxon>Bacteria</taxon>
        <taxon>Candidatus Eiseniibacteriota</taxon>
    </lineage>
</organism>
<keyword evidence="7 10" id="KW-1133">Transmembrane helix</keyword>
<evidence type="ECO:0000256" key="1">
    <source>
        <dbReference type="ARBA" id="ARBA00004651"/>
    </source>
</evidence>